<evidence type="ECO:0000313" key="1">
    <source>
        <dbReference type="EMBL" id="MFC0843565.1"/>
    </source>
</evidence>
<comment type="caution">
    <text evidence="1">The sequence shown here is derived from an EMBL/GenBank/DDBJ whole genome shotgun (WGS) entry which is preliminary data.</text>
</comment>
<gene>
    <name evidence="1" type="ORF">ACFH04_07440</name>
</gene>
<dbReference type="EMBL" id="JBHMQV010000007">
    <property type="protein sequence ID" value="MFC0843565.1"/>
    <property type="molecule type" value="Genomic_DNA"/>
</dbReference>
<reference evidence="1 2" key="1">
    <citation type="submission" date="2024-09" db="EMBL/GenBank/DDBJ databases">
        <authorList>
            <person name="Sun Q."/>
            <person name="Mori K."/>
        </authorList>
    </citation>
    <scope>NUCLEOTIDE SEQUENCE [LARGE SCALE GENOMIC DNA]</scope>
    <source>
        <strain evidence="1 2">JCM 4557</strain>
    </source>
</reference>
<keyword evidence="2" id="KW-1185">Reference proteome</keyword>
<sequence length="146" mass="15750">MRALRIDPDTTVAELDLPRTDVLSLIRVQVGSLDVVDQGVYHHRAVLHLHGSSRALGLPQNLAAWALASAWRGVALYPLAGTIVVTGRTADGEVTALDDDLAEHVQAVADTVRETLERWRRRPPLSGEAAIGELLAYAARDVTSSL</sequence>
<accession>A0ABV6TCQ3</accession>
<name>A0ABV6TCQ3_9ACTN</name>
<dbReference type="RefSeq" id="WP_394317314.1">
    <property type="nucleotide sequence ID" value="NZ_JBHMQV010000007.1"/>
</dbReference>
<protein>
    <submittedName>
        <fullName evidence="1">Uncharacterized protein</fullName>
    </submittedName>
</protein>
<proteinExistence type="predicted"/>
<organism evidence="1 2">
    <name type="scientific">Streptomyces noboritoensis</name>
    <dbReference type="NCBI Taxonomy" id="67337"/>
    <lineage>
        <taxon>Bacteria</taxon>
        <taxon>Bacillati</taxon>
        <taxon>Actinomycetota</taxon>
        <taxon>Actinomycetes</taxon>
        <taxon>Kitasatosporales</taxon>
        <taxon>Streptomycetaceae</taxon>
        <taxon>Streptomyces</taxon>
    </lineage>
</organism>
<dbReference type="Proteomes" id="UP001589887">
    <property type="component" value="Unassembled WGS sequence"/>
</dbReference>
<evidence type="ECO:0000313" key="2">
    <source>
        <dbReference type="Proteomes" id="UP001589887"/>
    </source>
</evidence>